<dbReference type="Proteomes" id="UP000241447">
    <property type="component" value="Chromosome"/>
</dbReference>
<evidence type="ECO:0000259" key="5">
    <source>
        <dbReference type="PROSITE" id="PS50932"/>
    </source>
</evidence>
<dbReference type="AlphaFoldDB" id="A0A2R4M7B8"/>
<evidence type="ECO:0000313" key="7">
    <source>
        <dbReference type="Proteomes" id="UP000241447"/>
    </source>
</evidence>
<dbReference type="RefSeq" id="WP_107722373.1">
    <property type="nucleotide sequence ID" value="NZ_CP028475.1"/>
</dbReference>
<dbReference type="SUPFAM" id="SSF53822">
    <property type="entry name" value="Periplasmic binding protein-like I"/>
    <property type="match status" value="1"/>
</dbReference>
<accession>A0A2R4M7B8</accession>
<dbReference type="PANTHER" id="PTHR30146:SF153">
    <property type="entry name" value="LACTOSE OPERON REPRESSOR"/>
    <property type="match status" value="1"/>
</dbReference>
<feature type="domain" description="HTH lacI-type" evidence="5">
    <location>
        <begin position="27"/>
        <end position="81"/>
    </location>
</feature>
<dbReference type="SMART" id="SM00354">
    <property type="entry name" value="HTH_LACI"/>
    <property type="match status" value="1"/>
</dbReference>
<keyword evidence="3" id="KW-0804">Transcription</keyword>
<evidence type="ECO:0000256" key="1">
    <source>
        <dbReference type="ARBA" id="ARBA00023015"/>
    </source>
</evidence>
<dbReference type="KEGG" id="cbak:DA792_20160"/>
<dbReference type="InterPro" id="IPR000843">
    <property type="entry name" value="HTH_LacI"/>
</dbReference>
<dbReference type="Gene3D" id="1.10.260.40">
    <property type="entry name" value="lambda repressor-like DNA-binding domains"/>
    <property type="match status" value="1"/>
</dbReference>
<keyword evidence="1" id="KW-0805">Transcription regulation</keyword>
<reference evidence="6 7" key="1">
    <citation type="submission" date="2018-03" db="EMBL/GenBank/DDBJ databases">
        <title>The Complete Genome of Celeribacter baekdonensis strain LH4, a Thiosulfate-Oxidizing Alphaproteobacterium Isolated from Gulf of Mexico Continental Slope Sediments.</title>
        <authorList>
            <person name="Flood B.E."/>
            <person name="Bailey J.V."/>
            <person name="Leprich D."/>
        </authorList>
    </citation>
    <scope>NUCLEOTIDE SEQUENCE [LARGE SCALE GENOMIC DNA]</scope>
    <source>
        <strain evidence="6 7">LH4</strain>
    </source>
</reference>
<dbReference type="EMBL" id="CP028475">
    <property type="protein sequence ID" value="AVW93110.1"/>
    <property type="molecule type" value="Genomic_DNA"/>
</dbReference>
<dbReference type="InterPro" id="IPR010982">
    <property type="entry name" value="Lambda_DNA-bd_dom_sf"/>
</dbReference>
<dbReference type="CDD" id="cd01392">
    <property type="entry name" value="HTH_LacI"/>
    <property type="match status" value="1"/>
</dbReference>
<sequence>MTKYDPKPETKRVEQDKRISPKRHRRVTAQDVAEAAGVSRSAVSRAFTEGAYLDEAKRERVRDAALKLGYRPNALAAGLQGGRSHLVAIFVGDMRNAYDTEVVTRLVGALNAIQKWPILIDGGGLLSVKEAMGEVLRYPLDALILRSGSMDPAIARECAKLHIPVISSGRILTHPQIDNVCCRNADGSHAAAQLLLDRGRARFGYIAGPAGYSSSSARQDGMMRALATVGLAPVAIEVGDFTVESGFAAAEHLFAHARLDALLCANDAIAIGALGAARARGIDVPNDLSIVGFDDISMARWPGINLTTVCNPIDIYADKVVDLLTARLADPEKPSDVAYIDTHLVLRGTH</sequence>
<organism evidence="6 7">
    <name type="scientific">Celeribacter baekdonensis</name>
    <dbReference type="NCBI Taxonomy" id="875171"/>
    <lineage>
        <taxon>Bacteria</taxon>
        <taxon>Pseudomonadati</taxon>
        <taxon>Pseudomonadota</taxon>
        <taxon>Alphaproteobacteria</taxon>
        <taxon>Rhodobacterales</taxon>
        <taxon>Roseobacteraceae</taxon>
        <taxon>Celeribacter</taxon>
    </lineage>
</organism>
<keyword evidence="2" id="KW-0238">DNA-binding</keyword>
<name>A0A2R4M7B8_9RHOB</name>
<gene>
    <name evidence="6" type="ORF">DA792_20160</name>
</gene>
<protein>
    <submittedName>
        <fullName evidence="6">Transcriptional regulator</fullName>
    </submittedName>
</protein>
<dbReference type="InterPro" id="IPR028082">
    <property type="entry name" value="Peripla_BP_I"/>
</dbReference>
<dbReference type="SUPFAM" id="SSF47413">
    <property type="entry name" value="lambda repressor-like DNA-binding domains"/>
    <property type="match status" value="1"/>
</dbReference>
<dbReference type="InterPro" id="IPR046335">
    <property type="entry name" value="LacI/GalR-like_sensor"/>
</dbReference>
<evidence type="ECO:0000256" key="2">
    <source>
        <dbReference type="ARBA" id="ARBA00023125"/>
    </source>
</evidence>
<feature type="region of interest" description="Disordered" evidence="4">
    <location>
        <begin position="1"/>
        <end position="31"/>
    </location>
</feature>
<dbReference type="PROSITE" id="PS50932">
    <property type="entry name" value="HTH_LACI_2"/>
    <property type="match status" value="1"/>
</dbReference>
<dbReference type="GO" id="GO:0000976">
    <property type="term" value="F:transcription cis-regulatory region binding"/>
    <property type="evidence" value="ECO:0007669"/>
    <property type="project" value="TreeGrafter"/>
</dbReference>
<dbReference type="Pfam" id="PF00356">
    <property type="entry name" value="LacI"/>
    <property type="match status" value="1"/>
</dbReference>
<dbReference type="Gene3D" id="3.40.50.2300">
    <property type="match status" value="2"/>
</dbReference>
<dbReference type="OrthoDB" id="8433438at2"/>
<dbReference type="Pfam" id="PF13377">
    <property type="entry name" value="Peripla_BP_3"/>
    <property type="match status" value="1"/>
</dbReference>
<evidence type="ECO:0000313" key="6">
    <source>
        <dbReference type="EMBL" id="AVW93110.1"/>
    </source>
</evidence>
<feature type="compositionally biased region" description="Basic and acidic residues" evidence="4">
    <location>
        <begin position="1"/>
        <end position="19"/>
    </location>
</feature>
<proteinExistence type="predicted"/>
<dbReference type="PANTHER" id="PTHR30146">
    <property type="entry name" value="LACI-RELATED TRANSCRIPTIONAL REPRESSOR"/>
    <property type="match status" value="1"/>
</dbReference>
<dbReference type="GO" id="GO:0003700">
    <property type="term" value="F:DNA-binding transcription factor activity"/>
    <property type="evidence" value="ECO:0007669"/>
    <property type="project" value="TreeGrafter"/>
</dbReference>
<dbReference type="CDD" id="cd06278">
    <property type="entry name" value="PBP1_LacI-like"/>
    <property type="match status" value="1"/>
</dbReference>
<evidence type="ECO:0000256" key="3">
    <source>
        <dbReference type="ARBA" id="ARBA00023163"/>
    </source>
</evidence>
<evidence type="ECO:0000256" key="4">
    <source>
        <dbReference type="SAM" id="MobiDB-lite"/>
    </source>
</evidence>